<reference evidence="1 2" key="1">
    <citation type="submission" date="2016-06" db="EMBL/GenBank/DDBJ databases">
        <authorList>
            <person name="Ramos C."/>
            <person name="Pintado A."/>
            <person name="Crespo-Gomez J.I."/>
        </authorList>
    </citation>
    <scope>NUCLEOTIDE SEQUENCE [LARGE SCALE GENOMIC DNA]</scope>
    <source>
        <strain evidence="1 2">AVO110</strain>
    </source>
</reference>
<dbReference type="Proteomes" id="UP000744555">
    <property type="component" value="Unassembled WGS sequence"/>
</dbReference>
<comment type="caution">
    <text evidence="1">The sequence shown here is derived from an EMBL/GenBank/DDBJ whole genome shotgun (WGS) entry which is preliminary data.</text>
</comment>
<accession>A0ABR7S3Y6</accession>
<sequence length="940" mass="100108">MKADLSRSTDQPAKHYRSVRMQQGRVQLDADWNEQQDILNRRLESETRDSIGKSGAPIDLAGFGLAGNGQNIDISAGHLYLDGLLCDNPLACKLVGQPDLHKRITPILAAGASLLPLPPAVVVANNSELSNIRVYDANGVAQTPENGIYLGYLEAWLRHVTALEDGLIREVALGGPDSATRDQLVWQVKLLRVGAVGANLSCLSDIAAWNELSKPAEGKLAARAEPGVPPKDPCLLTPEAGYQRLENQLYRVEVHDDGVPSGPRRFKWSRDNGSILTRVTGWLDDPVANEIEVASIGRDAYLAITAGCWLEVFNDDHEETGRAGALVQVLKTEGNRVTLDLASATPALSDALFSRNPRVRRWDGVKNLEAVAANAGDNLGWVELEDGVEVRFLTGKLRVGDYWTIPARTATADLEWPEAGGKPLFVAPQGVLRAFTRLALLNCQNGIWTSLSDCRQLFPALTELTNLHYVGGDGQQAMPNPLAPQRVALPAPLQVAVYNGQFPVVGAQVRFSAPAGLLSNGTTSQTLVTDANGIASVVWFLAPGTQNQGCTAELLLAGAPVPGKFNEIHFSASLAVATAVAYDPKDCADMQAEGVNTVQKALDSLCRRNHEGGCCVTVGEEGTFPTLDQAVSELIDRGERDICLCLLPGEHQLADDLQADGKGEVSLLIHGAGPASRLNVKGQSIVFERFRGLLLRDFDLFGDEQSPLAVQLSRCQRLSLSHLGLGGLTTPGNSLLQIGACSLVELSRLMLVAHAPKIPGTGLGGGGSQLSQPGFALMLADAKGEISLSDSAISGRISLYGESASSEMLSASLIKRLGGVALEEEPGRLYLGNNRLGEIRMGDDLLAKLKAMGDSTAQGEIPGCFASLIANDNVLGPQSNQWLAVRVALSQNRLRPGLDNAGFVIAKEGKYLGNFCNGNCHLITAGHAIEQFGNGQLSIS</sequence>
<dbReference type="RefSeq" id="WP_187807161.1">
    <property type="nucleotide sequence ID" value="NZ_LZEU01000001.1"/>
</dbReference>
<proteinExistence type="predicted"/>
<protein>
    <submittedName>
        <fullName evidence="1">Uncharacterized protein</fullName>
    </submittedName>
</protein>
<organism evidence="1 2">
    <name type="scientific">Aquipseudomonas alcaligenes</name>
    <name type="common">Pseudomonas alcaligenes</name>
    <dbReference type="NCBI Taxonomy" id="43263"/>
    <lineage>
        <taxon>Bacteria</taxon>
        <taxon>Pseudomonadati</taxon>
        <taxon>Pseudomonadota</taxon>
        <taxon>Gammaproteobacteria</taxon>
        <taxon>Pseudomonadales</taxon>
        <taxon>Pseudomonadaceae</taxon>
        <taxon>Aquipseudomonas</taxon>
    </lineage>
</organism>
<dbReference type="Pfam" id="PF20129">
    <property type="entry name" value="DUF6519"/>
    <property type="match status" value="3"/>
</dbReference>
<dbReference type="InterPro" id="IPR045392">
    <property type="entry name" value="DUF6519"/>
</dbReference>
<gene>
    <name evidence="1" type="ORF">A9179_15455</name>
</gene>
<evidence type="ECO:0000313" key="1">
    <source>
        <dbReference type="EMBL" id="MBC9251669.1"/>
    </source>
</evidence>
<dbReference type="EMBL" id="LZEU01000001">
    <property type="protein sequence ID" value="MBC9251669.1"/>
    <property type="molecule type" value="Genomic_DNA"/>
</dbReference>
<evidence type="ECO:0000313" key="2">
    <source>
        <dbReference type="Proteomes" id="UP000744555"/>
    </source>
</evidence>
<keyword evidence="2" id="KW-1185">Reference proteome</keyword>
<name>A0ABR7S3Y6_AQUAC</name>